<gene>
    <name evidence="2" type="ORF">SMALB_3565</name>
</gene>
<reference evidence="2 3" key="1">
    <citation type="submission" date="2020-02" db="EMBL/GenBank/DDBJ databases">
        <title>Streptomyces malaysiensis DSM14702 (JHCC583434, PFL_A843) Genome sequencing and assembly.</title>
        <authorList>
            <person name="Samborskyy M."/>
        </authorList>
    </citation>
    <scope>NUCLEOTIDE SEQUENCE [LARGE SCALE GENOMIC DNA]</scope>
    <source>
        <strain evidence="2 3">DSM 14702</strain>
    </source>
</reference>
<dbReference type="InterPro" id="IPR011856">
    <property type="entry name" value="tRNA_endonuc-like_dom_sf"/>
</dbReference>
<dbReference type="Pfam" id="PF04471">
    <property type="entry name" value="Mrr_cat"/>
    <property type="match status" value="1"/>
</dbReference>
<dbReference type="PANTHER" id="PTHR30015:SF7">
    <property type="entry name" value="TYPE IV METHYL-DIRECTED RESTRICTION ENZYME ECOKMRR"/>
    <property type="match status" value="1"/>
</dbReference>
<dbReference type="PANTHER" id="PTHR30015">
    <property type="entry name" value="MRR RESTRICTION SYSTEM PROTEIN"/>
    <property type="match status" value="1"/>
</dbReference>
<dbReference type="Gene3D" id="3.40.1350.10">
    <property type="match status" value="1"/>
</dbReference>
<feature type="domain" description="Restriction endonuclease type IV Mrr" evidence="1">
    <location>
        <begin position="46"/>
        <end position="161"/>
    </location>
</feature>
<dbReference type="InterPro" id="IPR052906">
    <property type="entry name" value="Type_IV_Methyl-Rstrct_Enzyme"/>
</dbReference>
<sequence length="176" mass="19996">MNEKFWPDALELAELFNSESATASCGRFFDQRFVNYLASNYEEIGSVNWRKFEALVAEHFHRAGFEVQLGPGRNDGGVDIRVWESGVNADDSPPTMIIQCKREKRKITKVVIKALAEDVRWEKAQQGLLVATSDWLPGAREVVKTRSYPVVEVNRDAVHGWLRDMRSVGSGLWIPE</sequence>
<dbReference type="GO" id="GO:0015666">
    <property type="term" value="F:restriction endodeoxyribonuclease activity"/>
    <property type="evidence" value="ECO:0007669"/>
    <property type="project" value="TreeGrafter"/>
</dbReference>
<name>A0A7X5X2Q5_STRMQ</name>
<dbReference type="EMBL" id="JAALLH010000001">
    <property type="protein sequence ID" value="NIY65562.1"/>
    <property type="molecule type" value="Genomic_DNA"/>
</dbReference>
<evidence type="ECO:0000313" key="2">
    <source>
        <dbReference type="EMBL" id="NIY65562.1"/>
    </source>
</evidence>
<protein>
    <recommendedName>
        <fullName evidence="1">Restriction endonuclease type IV Mrr domain-containing protein</fullName>
    </recommendedName>
</protein>
<accession>A0A7X5X2Q5</accession>
<dbReference type="Proteomes" id="UP000536624">
    <property type="component" value="Unassembled WGS sequence"/>
</dbReference>
<dbReference type="GO" id="GO:0009307">
    <property type="term" value="P:DNA restriction-modification system"/>
    <property type="evidence" value="ECO:0007669"/>
    <property type="project" value="InterPro"/>
</dbReference>
<evidence type="ECO:0000259" key="1">
    <source>
        <dbReference type="Pfam" id="PF04471"/>
    </source>
</evidence>
<dbReference type="SUPFAM" id="SSF52980">
    <property type="entry name" value="Restriction endonuclease-like"/>
    <property type="match status" value="1"/>
</dbReference>
<organism evidence="2 3">
    <name type="scientific">Streptomyces malaysiensis</name>
    <dbReference type="NCBI Taxonomy" id="92644"/>
    <lineage>
        <taxon>Bacteria</taxon>
        <taxon>Bacillati</taxon>
        <taxon>Actinomycetota</taxon>
        <taxon>Actinomycetes</taxon>
        <taxon>Kitasatosporales</taxon>
        <taxon>Streptomycetaceae</taxon>
        <taxon>Streptomyces</taxon>
        <taxon>Streptomyces violaceusniger group</taxon>
    </lineage>
</organism>
<dbReference type="InterPro" id="IPR007560">
    <property type="entry name" value="Restrct_endonuc_IV_Mrr"/>
</dbReference>
<evidence type="ECO:0000313" key="3">
    <source>
        <dbReference type="Proteomes" id="UP000536624"/>
    </source>
</evidence>
<dbReference type="AlphaFoldDB" id="A0A7X5X2Q5"/>
<dbReference type="InterPro" id="IPR011335">
    <property type="entry name" value="Restrct_endonuc-II-like"/>
</dbReference>
<dbReference type="GO" id="GO:0003677">
    <property type="term" value="F:DNA binding"/>
    <property type="evidence" value="ECO:0007669"/>
    <property type="project" value="InterPro"/>
</dbReference>
<proteinExistence type="predicted"/>
<comment type="caution">
    <text evidence="2">The sequence shown here is derived from an EMBL/GenBank/DDBJ whole genome shotgun (WGS) entry which is preliminary data.</text>
</comment>